<gene>
    <name evidence="3" type="ORF">yc1106_04652</name>
</gene>
<dbReference type="InterPro" id="IPR046331">
    <property type="entry name" value="GPAM1-like"/>
</dbReference>
<evidence type="ECO:0000313" key="4">
    <source>
        <dbReference type="Proteomes" id="UP001056012"/>
    </source>
</evidence>
<dbReference type="SUPFAM" id="SSF56281">
    <property type="entry name" value="Metallo-hydrolase/oxidoreductase"/>
    <property type="match status" value="1"/>
</dbReference>
<feature type="region of interest" description="Disordered" evidence="1">
    <location>
        <begin position="201"/>
        <end position="226"/>
    </location>
</feature>
<name>A0A9Q9DRE2_CURCL</name>
<evidence type="ECO:0000256" key="1">
    <source>
        <dbReference type="SAM" id="MobiDB-lite"/>
    </source>
</evidence>
<dbReference type="VEuPathDB" id="FungiDB:yc1106_04652"/>
<feature type="compositionally biased region" description="Basic and acidic residues" evidence="1">
    <location>
        <begin position="80"/>
        <end position="90"/>
    </location>
</feature>
<feature type="region of interest" description="Disordered" evidence="1">
    <location>
        <begin position="1"/>
        <end position="144"/>
    </location>
</feature>
<protein>
    <recommendedName>
        <fullName evidence="2">DUF3752 domain-containing protein</fullName>
    </recommendedName>
</protein>
<evidence type="ECO:0000259" key="2">
    <source>
        <dbReference type="Pfam" id="PF12572"/>
    </source>
</evidence>
<evidence type="ECO:0000313" key="3">
    <source>
        <dbReference type="EMBL" id="USP77378.1"/>
    </source>
</evidence>
<feature type="region of interest" description="Disordered" evidence="1">
    <location>
        <begin position="235"/>
        <end position="254"/>
    </location>
</feature>
<dbReference type="Pfam" id="PF12572">
    <property type="entry name" value="DUF3752"/>
    <property type="match status" value="1"/>
</dbReference>
<dbReference type="PANTHER" id="PTHR46370:SF1">
    <property type="entry name" value="GPALPP MOTIFS-CONTAINING PROTEIN 1"/>
    <property type="match status" value="1"/>
</dbReference>
<proteinExistence type="predicted"/>
<dbReference type="InterPro" id="IPR036866">
    <property type="entry name" value="RibonucZ/Hydroxyglut_hydro"/>
</dbReference>
<feature type="compositionally biased region" description="Basic and acidic residues" evidence="1">
    <location>
        <begin position="211"/>
        <end position="226"/>
    </location>
</feature>
<keyword evidence="4" id="KW-1185">Reference proteome</keyword>
<sequence>MPSIGPSLPPHLSKRSRDDDDSERHSSPESSDKRRRVAGPAPPPDSRSRSSSVDSDIGPAPPPSSKPARVIGPAPPPAPLDERPHDTPKDDDSDSSDDDFGPAPPPPGGAQSDFDLGSAKSAFDTEPQFAEAPKAAQRDEWMTLPPTQDDLAARMDPTKMRARKFNTGKGAGSTGGMSSAWTETPEQKLKRLQDEALGIAAPTNAAPTTSESKRSKEEERRARKMREKIDATRGKSLVEQHQEKGIGKEKEDDPSKRAFDYEKDMAVGDRALMAPTGLKIQHVAPRITTFSVPFNRFAPFGYRKFVAVGNRATAIQLHDNRVLLLNPVPLDAAVRDELDRLGGVHLIACDLGHHMYVKDYINAWPEAKTVGVPGLDWKRRDIKWDYIYKDWTSCPEDEFDFTQDIETVLFEGFITYCIAWYHKPTQTLIQSDLMMNLPCTEQYIPSSELQGPLSREFAKRANPRSVWMKRLVYYIATVDYSLMRRDAKKVAQWHLVRLIPCHGDVIEDDGNGAWDSTYAWFLHGSPQPSALKTLMNPIMKLARRFFLM</sequence>
<reference evidence="3" key="1">
    <citation type="submission" date="2021-12" db="EMBL/GenBank/DDBJ databases">
        <title>Curvularia clavata genome.</title>
        <authorList>
            <person name="Cao Y."/>
        </authorList>
    </citation>
    <scope>NUCLEOTIDE SEQUENCE</scope>
    <source>
        <strain evidence="3">Yc1106</strain>
    </source>
</reference>
<dbReference type="EMBL" id="CP089276">
    <property type="protein sequence ID" value="USP77378.1"/>
    <property type="molecule type" value="Genomic_DNA"/>
</dbReference>
<organism evidence="3 4">
    <name type="scientific">Curvularia clavata</name>
    <dbReference type="NCBI Taxonomy" id="95742"/>
    <lineage>
        <taxon>Eukaryota</taxon>
        <taxon>Fungi</taxon>
        <taxon>Dikarya</taxon>
        <taxon>Ascomycota</taxon>
        <taxon>Pezizomycotina</taxon>
        <taxon>Dothideomycetes</taxon>
        <taxon>Pleosporomycetidae</taxon>
        <taxon>Pleosporales</taxon>
        <taxon>Pleosporineae</taxon>
        <taxon>Pleosporaceae</taxon>
        <taxon>Curvularia</taxon>
    </lineage>
</organism>
<feature type="domain" description="DUF3752" evidence="2">
    <location>
        <begin position="145"/>
        <end position="270"/>
    </location>
</feature>
<feature type="compositionally biased region" description="Basic and acidic residues" evidence="1">
    <location>
        <begin position="15"/>
        <end position="32"/>
    </location>
</feature>
<feature type="region of interest" description="Disordered" evidence="1">
    <location>
        <begin position="163"/>
        <end position="186"/>
    </location>
</feature>
<dbReference type="AlphaFoldDB" id="A0A9Q9DRE2"/>
<dbReference type="OrthoDB" id="421671at2759"/>
<dbReference type="PANTHER" id="PTHR46370">
    <property type="entry name" value="GPALPP MOTIFS-CONTAINING PROTEIN 1"/>
    <property type="match status" value="1"/>
</dbReference>
<dbReference type="InterPro" id="IPR022226">
    <property type="entry name" value="DUF3752"/>
</dbReference>
<feature type="compositionally biased region" description="Acidic residues" evidence="1">
    <location>
        <begin position="91"/>
        <end position="100"/>
    </location>
</feature>
<accession>A0A9Q9DRE2</accession>
<dbReference type="Proteomes" id="UP001056012">
    <property type="component" value="Chromosome 3"/>
</dbReference>